<proteinExistence type="predicted"/>
<protein>
    <submittedName>
        <fullName evidence="1">Uncharacterized protein</fullName>
    </submittedName>
</protein>
<dbReference type="AlphaFoldDB" id="A0A212LG33"/>
<accession>A0A212LG33</accession>
<reference evidence="1" key="1">
    <citation type="submission" date="2016-08" db="EMBL/GenBank/DDBJ databases">
        <authorList>
            <person name="Seilhamer J.J."/>
        </authorList>
    </citation>
    <scope>NUCLEOTIDE SEQUENCE</scope>
    <source>
        <strain evidence="1">86</strain>
    </source>
</reference>
<name>A0A212LG33_9HYPH</name>
<gene>
    <name evidence="1" type="ORF">KL86PLE_40232</name>
</gene>
<sequence length="51" mass="5672">MPLDTEPFKQSSDFEGALPLLVWSLARPNDALKDLFNRLHCLSASPILLCS</sequence>
<organism evidence="1">
    <name type="scientific">uncultured Pleomorphomonas sp</name>
    <dbReference type="NCBI Taxonomy" id="442121"/>
    <lineage>
        <taxon>Bacteria</taxon>
        <taxon>Pseudomonadati</taxon>
        <taxon>Pseudomonadota</taxon>
        <taxon>Alphaproteobacteria</taxon>
        <taxon>Hyphomicrobiales</taxon>
        <taxon>Pleomorphomonadaceae</taxon>
        <taxon>Pleomorphomonas</taxon>
        <taxon>environmental samples</taxon>
    </lineage>
</organism>
<dbReference type="EMBL" id="FMJD01000008">
    <property type="protein sequence ID" value="SCM76427.1"/>
    <property type="molecule type" value="Genomic_DNA"/>
</dbReference>
<evidence type="ECO:0000313" key="1">
    <source>
        <dbReference type="EMBL" id="SCM76427.1"/>
    </source>
</evidence>